<evidence type="ECO:0000256" key="3">
    <source>
        <dbReference type="ARBA" id="ARBA00022448"/>
    </source>
</evidence>
<reference evidence="10" key="1">
    <citation type="submission" date="2020-10" db="EMBL/GenBank/DDBJ databases">
        <authorList>
            <person name="Han B."/>
            <person name="Lu T."/>
            <person name="Zhao Q."/>
            <person name="Huang X."/>
            <person name="Zhao Y."/>
        </authorList>
    </citation>
    <scope>NUCLEOTIDE SEQUENCE</scope>
</reference>
<proteinExistence type="inferred from homology"/>
<evidence type="ECO:0000256" key="1">
    <source>
        <dbReference type="ARBA" id="ARBA00004141"/>
    </source>
</evidence>
<name>A0A811PKK5_9POAL</name>
<evidence type="ECO:0000256" key="9">
    <source>
        <dbReference type="SAM" id="Phobius"/>
    </source>
</evidence>
<feature type="transmembrane region" description="Helical" evidence="9">
    <location>
        <begin position="76"/>
        <end position="95"/>
    </location>
</feature>
<dbReference type="GO" id="GO:0016020">
    <property type="term" value="C:membrane"/>
    <property type="evidence" value="ECO:0007669"/>
    <property type="project" value="UniProtKB-SubCell"/>
</dbReference>
<dbReference type="EMBL" id="CAJGYO010000007">
    <property type="protein sequence ID" value="CAD6242881.1"/>
    <property type="molecule type" value="Genomic_DNA"/>
</dbReference>
<keyword evidence="6" id="KW-0653">Protein transport</keyword>
<comment type="subcellular location">
    <subcellularLocation>
        <location evidence="1">Membrane</location>
        <topology evidence="1">Multi-pass membrane protein</topology>
    </subcellularLocation>
</comment>
<evidence type="ECO:0000256" key="7">
    <source>
        <dbReference type="ARBA" id="ARBA00022989"/>
    </source>
</evidence>
<dbReference type="PANTHER" id="PTHR22601">
    <property type="entry name" value="ISP4 LIKE PROTEIN"/>
    <property type="match status" value="1"/>
</dbReference>
<dbReference type="AlphaFoldDB" id="A0A811PKK5"/>
<organism evidence="10 11">
    <name type="scientific">Miscanthus lutarioriparius</name>
    <dbReference type="NCBI Taxonomy" id="422564"/>
    <lineage>
        <taxon>Eukaryota</taxon>
        <taxon>Viridiplantae</taxon>
        <taxon>Streptophyta</taxon>
        <taxon>Embryophyta</taxon>
        <taxon>Tracheophyta</taxon>
        <taxon>Spermatophyta</taxon>
        <taxon>Magnoliopsida</taxon>
        <taxon>Liliopsida</taxon>
        <taxon>Poales</taxon>
        <taxon>Poaceae</taxon>
        <taxon>PACMAD clade</taxon>
        <taxon>Panicoideae</taxon>
        <taxon>Andropogonodae</taxon>
        <taxon>Andropogoneae</taxon>
        <taxon>Saccharinae</taxon>
        <taxon>Miscanthus</taxon>
    </lineage>
</organism>
<sequence>MGTDDRGLAEPVGAVKEEGILDDEETSPIEEVRLTVPTTDDPSLPVWTFRMWSIGLLSCALMSFLNQFFSYRTEPLIVTQITVQVASLPVGHFMARVLPRTRFRAPEMLGGGEWSLNPGPFNIKEHVLISIFANAGFAFGVGSAYAVGIINIIRAFYQRQISFFTAWLLVLGYGWAGLMRKYVVEPAHMWWPSTLVQVSLFR</sequence>
<protein>
    <recommendedName>
        <fullName evidence="12">Oligopeptide transporter 4</fullName>
    </recommendedName>
</protein>
<dbReference type="Proteomes" id="UP000604825">
    <property type="component" value="Unassembled WGS sequence"/>
</dbReference>
<evidence type="ECO:0000313" key="11">
    <source>
        <dbReference type="Proteomes" id="UP000604825"/>
    </source>
</evidence>
<keyword evidence="8 9" id="KW-0472">Membrane</keyword>
<keyword evidence="5" id="KW-0571">Peptide transport</keyword>
<dbReference type="Pfam" id="PF03169">
    <property type="entry name" value="OPT"/>
    <property type="match status" value="1"/>
</dbReference>
<dbReference type="InterPro" id="IPR004813">
    <property type="entry name" value="OPT"/>
</dbReference>
<gene>
    <name evidence="10" type="ORF">NCGR_LOCUS28228</name>
</gene>
<keyword evidence="4 9" id="KW-0812">Transmembrane</keyword>
<keyword evidence="11" id="KW-1185">Reference proteome</keyword>
<evidence type="ECO:0000256" key="2">
    <source>
        <dbReference type="ARBA" id="ARBA00005484"/>
    </source>
</evidence>
<feature type="transmembrane region" description="Helical" evidence="9">
    <location>
        <begin position="127"/>
        <end position="149"/>
    </location>
</feature>
<evidence type="ECO:0000256" key="8">
    <source>
        <dbReference type="ARBA" id="ARBA00023136"/>
    </source>
</evidence>
<dbReference type="GO" id="GO:0015031">
    <property type="term" value="P:protein transport"/>
    <property type="evidence" value="ECO:0007669"/>
    <property type="project" value="UniProtKB-KW"/>
</dbReference>
<keyword evidence="7 9" id="KW-1133">Transmembrane helix</keyword>
<evidence type="ECO:0000256" key="6">
    <source>
        <dbReference type="ARBA" id="ARBA00022927"/>
    </source>
</evidence>
<comment type="similarity">
    <text evidence="2">Belongs to the oligopeptide OPT transporter (TC 2.A.67.1) family.</text>
</comment>
<evidence type="ECO:0008006" key="12">
    <source>
        <dbReference type="Google" id="ProtNLM"/>
    </source>
</evidence>
<accession>A0A811PKK5</accession>
<feature type="transmembrane region" description="Helical" evidence="9">
    <location>
        <begin position="49"/>
        <end position="69"/>
    </location>
</feature>
<feature type="transmembrane region" description="Helical" evidence="9">
    <location>
        <begin position="161"/>
        <end position="179"/>
    </location>
</feature>
<evidence type="ECO:0000256" key="5">
    <source>
        <dbReference type="ARBA" id="ARBA00022856"/>
    </source>
</evidence>
<dbReference type="OrthoDB" id="9986677at2759"/>
<evidence type="ECO:0000313" key="10">
    <source>
        <dbReference type="EMBL" id="CAD6242881.1"/>
    </source>
</evidence>
<dbReference type="NCBIfam" id="TIGR00728">
    <property type="entry name" value="OPT_sfam"/>
    <property type="match status" value="1"/>
</dbReference>
<dbReference type="InterPro" id="IPR004648">
    <property type="entry name" value="Oligpept_transpt"/>
</dbReference>
<dbReference type="GO" id="GO:0035673">
    <property type="term" value="F:oligopeptide transmembrane transporter activity"/>
    <property type="evidence" value="ECO:0007669"/>
    <property type="project" value="InterPro"/>
</dbReference>
<evidence type="ECO:0000256" key="4">
    <source>
        <dbReference type="ARBA" id="ARBA00022692"/>
    </source>
</evidence>
<keyword evidence="3" id="KW-0813">Transport</keyword>
<comment type="caution">
    <text evidence="10">The sequence shown here is derived from an EMBL/GenBank/DDBJ whole genome shotgun (WGS) entry which is preliminary data.</text>
</comment>